<feature type="transmembrane region" description="Helical" evidence="1">
    <location>
        <begin position="18"/>
        <end position="38"/>
    </location>
</feature>
<dbReference type="Proteomes" id="UP001501727">
    <property type="component" value="Unassembled WGS sequence"/>
</dbReference>
<feature type="domain" description="Bacterial Pleckstrin homology" evidence="2">
    <location>
        <begin position="85"/>
        <end position="186"/>
    </location>
</feature>
<accession>A0ABP7MWV4</accession>
<evidence type="ECO:0000313" key="4">
    <source>
        <dbReference type="Proteomes" id="UP001501727"/>
    </source>
</evidence>
<comment type="caution">
    <text evidence="3">The sequence shown here is derived from an EMBL/GenBank/DDBJ whole genome shotgun (WGS) entry which is preliminary data.</text>
</comment>
<evidence type="ECO:0000313" key="3">
    <source>
        <dbReference type="EMBL" id="GAA3930364.1"/>
    </source>
</evidence>
<keyword evidence="1" id="KW-0472">Membrane</keyword>
<dbReference type="EMBL" id="BAAAZU010000029">
    <property type="protein sequence ID" value="GAA3930364.1"/>
    <property type="molecule type" value="Genomic_DNA"/>
</dbReference>
<dbReference type="InterPro" id="IPR027783">
    <property type="entry name" value="Bacterial_PH-related"/>
</dbReference>
<evidence type="ECO:0000259" key="2">
    <source>
        <dbReference type="Pfam" id="PF10882"/>
    </source>
</evidence>
<dbReference type="Pfam" id="PF10882">
    <property type="entry name" value="bPH_5"/>
    <property type="match status" value="1"/>
</dbReference>
<protein>
    <recommendedName>
        <fullName evidence="2">Bacterial Pleckstrin homology domain-containing protein</fullName>
    </recommendedName>
</protein>
<reference evidence="4" key="1">
    <citation type="journal article" date="2019" name="Int. J. Syst. Evol. Microbiol.">
        <title>The Global Catalogue of Microorganisms (GCM) 10K type strain sequencing project: providing services to taxonomists for standard genome sequencing and annotation.</title>
        <authorList>
            <consortium name="The Broad Institute Genomics Platform"/>
            <consortium name="The Broad Institute Genome Sequencing Center for Infectious Disease"/>
            <person name="Wu L."/>
            <person name="Ma J."/>
        </authorList>
    </citation>
    <scope>NUCLEOTIDE SEQUENCE [LARGE SCALE GENOMIC DNA]</scope>
    <source>
        <strain evidence="4">JCM 16916</strain>
    </source>
</reference>
<gene>
    <name evidence="3" type="ORF">GCM10022229_24960</name>
</gene>
<evidence type="ECO:0000256" key="1">
    <source>
        <dbReference type="SAM" id="Phobius"/>
    </source>
</evidence>
<keyword evidence="1" id="KW-1133">Transmembrane helix</keyword>
<organism evidence="3 4">
    <name type="scientific">Luteimonas lutimaris</name>
    <dbReference type="NCBI Taxonomy" id="698645"/>
    <lineage>
        <taxon>Bacteria</taxon>
        <taxon>Pseudomonadati</taxon>
        <taxon>Pseudomonadota</taxon>
        <taxon>Gammaproteobacteria</taxon>
        <taxon>Lysobacterales</taxon>
        <taxon>Lysobacteraceae</taxon>
        <taxon>Luteimonas</taxon>
    </lineage>
</organism>
<sequence>MDTTPAWQLQPPSPTSRLWLFLLLVALPVAIAAGAIAYAGDDPGPKQLIGGSPLLTNALILAGILALTLAIHWLIARAMRRHAVTLDSDGLAITTSFYSRRLGWRELQLSQARIVDLGERTELKPVLKTNGASLPGFHSGWFRLRNLHRAFVATVGGTRLVYLPTTAGYDLLLQPRQPQAFVQRLAELAPPGARD</sequence>
<keyword evidence="1" id="KW-0812">Transmembrane</keyword>
<proteinExistence type="predicted"/>
<feature type="transmembrane region" description="Helical" evidence="1">
    <location>
        <begin position="58"/>
        <end position="76"/>
    </location>
</feature>
<keyword evidence="4" id="KW-1185">Reference proteome</keyword>
<name>A0ABP7MWV4_9GAMM</name>
<dbReference type="RefSeq" id="WP_344760333.1">
    <property type="nucleotide sequence ID" value="NZ_BAAAZU010000029.1"/>
</dbReference>